<feature type="transmembrane region" description="Helical" evidence="1">
    <location>
        <begin position="103"/>
        <end position="126"/>
    </location>
</feature>
<proteinExistence type="predicted"/>
<evidence type="ECO:0000313" key="3">
    <source>
        <dbReference type="Proteomes" id="UP000676565"/>
    </source>
</evidence>
<keyword evidence="1" id="KW-0812">Transmembrane</keyword>
<accession>A0ABS5BT83</accession>
<dbReference type="EMBL" id="JAGKQQ010000001">
    <property type="protein sequence ID" value="MBP3956928.1"/>
    <property type="molecule type" value="Genomic_DNA"/>
</dbReference>
<evidence type="ECO:0000313" key="2">
    <source>
        <dbReference type="EMBL" id="MBP3956928.1"/>
    </source>
</evidence>
<organism evidence="2 3">
    <name type="scientific">Gemmata palustris</name>
    <dbReference type="NCBI Taxonomy" id="2822762"/>
    <lineage>
        <taxon>Bacteria</taxon>
        <taxon>Pseudomonadati</taxon>
        <taxon>Planctomycetota</taxon>
        <taxon>Planctomycetia</taxon>
        <taxon>Gemmatales</taxon>
        <taxon>Gemmataceae</taxon>
        <taxon>Gemmata</taxon>
    </lineage>
</organism>
<name>A0ABS5BT83_9BACT</name>
<feature type="transmembrane region" description="Helical" evidence="1">
    <location>
        <begin position="138"/>
        <end position="158"/>
    </location>
</feature>
<evidence type="ECO:0008006" key="4">
    <source>
        <dbReference type="Google" id="ProtNLM"/>
    </source>
</evidence>
<dbReference type="RefSeq" id="WP_210655511.1">
    <property type="nucleotide sequence ID" value="NZ_JAGKQQ010000001.1"/>
</dbReference>
<keyword evidence="1" id="KW-1133">Transmembrane helix</keyword>
<keyword evidence="3" id="KW-1185">Reference proteome</keyword>
<comment type="caution">
    <text evidence="2">The sequence shown here is derived from an EMBL/GenBank/DDBJ whole genome shotgun (WGS) entry which is preliminary data.</text>
</comment>
<reference evidence="2 3" key="1">
    <citation type="submission" date="2021-04" db="EMBL/GenBank/DDBJ databases">
        <authorList>
            <person name="Ivanova A."/>
        </authorList>
    </citation>
    <scope>NUCLEOTIDE SEQUENCE [LARGE SCALE GENOMIC DNA]</scope>
    <source>
        <strain evidence="2 3">G18</strain>
    </source>
</reference>
<evidence type="ECO:0000256" key="1">
    <source>
        <dbReference type="SAM" id="Phobius"/>
    </source>
</evidence>
<gene>
    <name evidence="2" type="ORF">J8F10_16780</name>
</gene>
<protein>
    <recommendedName>
        <fullName evidence="4">Phorbol-ester/DAG-type domain-containing protein</fullName>
    </recommendedName>
</protein>
<sequence length="266" mass="28793">MPVYFGETVTVEVQGQTWREEKCQYCGGRFHYPLRITAKGVAINPYFLDSYGSPRRAEENARSRLDHALKHAVLSVPCPHCSKYQDYMVPVLRARGYRFMRSVAQFVLGLGVVGLAISLVITVAIIVPADKSGLNTTLAAVVFGAPVVPLAVALGLFLTRRRLQAAYDPNAEMYASDRRRLAADSVLTPEEFSRLKIPIPPTGLARLGRPPQRTQLVGASCVRCGGRIPDELDSRSCRGCGWPVHNRCAAPAEGGCPQCGAGAPGA</sequence>
<keyword evidence="1" id="KW-0472">Membrane</keyword>
<dbReference type="Proteomes" id="UP000676565">
    <property type="component" value="Unassembled WGS sequence"/>
</dbReference>